<evidence type="ECO:0000256" key="4">
    <source>
        <dbReference type="ARBA" id="ARBA00013795"/>
    </source>
</evidence>
<dbReference type="PANTHER" id="PTHR12468:SF2">
    <property type="entry name" value="GPI MANNOSYLTRANSFERASE 2"/>
    <property type="match status" value="1"/>
</dbReference>
<dbReference type="InterPro" id="IPR007315">
    <property type="entry name" value="PIG-V/Gpi18"/>
</dbReference>
<evidence type="ECO:0000256" key="1">
    <source>
        <dbReference type="ARBA" id="ARBA00004477"/>
    </source>
</evidence>
<keyword evidence="10 12" id="KW-1133">Transmembrane helix</keyword>
<dbReference type="GO" id="GO:0004376">
    <property type="term" value="F:GPI mannosyltransferase activity"/>
    <property type="evidence" value="ECO:0007669"/>
    <property type="project" value="InterPro"/>
</dbReference>
<feature type="transmembrane region" description="Helical" evidence="12">
    <location>
        <begin position="188"/>
        <end position="205"/>
    </location>
</feature>
<feature type="transmembrane region" description="Helical" evidence="12">
    <location>
        <begin position="441"/>
        <end position="460"/>
    </location>
</feature>
<comment type="caution">
    <text evidence="13">The sequence shown here is derived from an EMBL/GenBank/DDBJ whole genome shotgun (WGS) entry which is preliminary data.</text>
</comment>
<feature type="transmembrane region" description="Helical" evidence="12">
    <location>
        <begin position="344"/>
        <end position="365"/>
    </location>
</feature>
<keyword evidence="9 12" id="KW-0256">Endoplasmic reticulum</keyword>
<dbReference type="GO" id="GO:0031501">
    <property type="term" value="C:mannosyltransferase complex"/>
    <property type="evidence" value="ECO:0007669"/>
    <property type="project" value="TreeGrafter"/>
</dbReference>
<dbReference type="GO" id="GO:0006506">
    <property type="term" value="P:GPI anchor biosynthetic process"/>
    <property type="evidence" value="ECO:0007669"/>
    <property type="project" value="UniProtKB-KW"/>
</dbReference>
<evidence type="ECO:0000256" key="3">
    <source>
        <dbReference type="ARBA" id="ARBA00008698"/>
    </source>
</evidence>
<accession>A0AAI8VIN9</accession>
<evidence type="ECO:0000313" key="14">
    <source>
        <dbReference type="Proteomes" id="UP001295740"/>
    </source>
</evidence>
<keyword evidence="5 12" id="KW-0337">GPI-anchor biosynthesis</keyword>
<evidence type="ECO:0000256" key="11">
    <source>
        <dbReference type="ARBA" id="ARBA00023136"/>
    </source>
</evidence>
<keyword evidence="6 12" id="KW-0328">Glycosyltransferase</keyword>
<keyword evidence="7 12" id="KW-0808">Transferase</keyword>
<dbReference type="Proteomes" id="UP001295740">
    <property type="component" value="Unassembled WGS sequence"/>
</dbReference>
<dbReference type="GO" id="GO:0005789">
    <property type="term" value="C:endoplasmic reticulum membrane"/>
    <property type="evidence" value="ECO:0007669"/>
    <property type="project" value="UniProtKB-SubCell"/>
</dbReference>
<feature type="transmembrane region" description="Helical" evidence="12">
    <location>
        <begin position="163"/>
        <end position="182"/>
    </location>
</feature>
<comment type="subcellular location">
    <subcellularLocation>
        <location evidence="1 12">Endoplasmic reticulum membrane</location>
        <topology evidence="1 12">Multi-pass membrane protein</topology>
    </subcellularLocation>
</comment>
<evidence type="ECO:0000256" key="9">
    <source>
        <dbReference type="ARBA" id="ARBA00022824"/>
    </source>
</evidence>
<comment type="similarity">
    <text evidence="3 12">Belongs to the PIGV family.</text>
</comment>
<evidence type="ECO:0000256" key="10">
    <source>
        <dbReference type="ARBA" id="ARBA00022989"/>
    </source>
</evidence>
<organism evidence="13 14">
    <name type="scientific">Anthostomella pinea</name>
    <dbReference type="NCBI Taxonomy" id="933095"/>
    <lineage>
        <taxon>Eukaryota</taxon>
        <taxon>Fungi</taxon>
        <taxon>Dikarya</taxon>
        <taxon>Ascomycota</taxon>
        <taxon>Pezizomycotina</taxon>
        <taxon>Sordariomycetes</taxon>
        <taxon>Xylariomycetidae</taxon>
        <taxon>Xylariales</taxon>
        <taxon>Xylariaceae</taxon>
        <taxon>Anthostomella</taxon>
    </lineage>
</organism>
<evidence type="ECO:0000256" key="6">
    <source>
        <dbReference type="ARBA" id="ARBA00022676"/>
    </source>
</evidence>
<evidence type="ECO:0000256" key="12">
    <source>
        <dbReference type="RuleBase" id="RU363112"/>
    </source>
</evidence>
<evidence type="ECO:0000313" key="13">
    <source>
        <dbReference type="EMBL" id="CAJ2505678.1"/>
    </source>
</evidence>
<sequence length="463" mass="50410">MSSFDARHPVQGLLGAFLAWKAFLFAIAVGSAVGPAYDTSSTLITTGRASYDESPLDLATRLTRWDAMYFIQASRRGYLFEQEWAFGAGLPAVISALAKSSLLSSSRTEDKTQLTSIALATSGLEADGSLESLIGICVANISHLLSVLVLYQLGMVVFKNSRMSFVAALLHILSPAGIFLSAPYNESPFALLSFTGYLFFAKAVLGEKRSLAHDVSLVASGMWFGFALTFRSNGILNGIPFAAELLRELSSPPTLDSVRRRVALVVGGSAVAIGFILPQVTAYRTFCYEASTTDLRPWCTRRLPSIYSFVQEHYWSVSLTLSIEASNIQVRNVGFLRYWTPPNIPLFILAAPMLYLLGKSGLDILSKPDRLSTAVTNPRVLSNTIALLRSMASAQLILTVLAITTYHIQIITRISSGYPILYWWIANCLTDSKIARFGGNVVVFMVMYAGIQGALFASFLPPA</sequence>
<evidence type="ECO:0000256" key="5">
    <source>
        <dbReference type="ARBA" id="ARBA00022502"/>
    </source>
</evidence>
<keyword evidence="14" id="KW-1185">Reference proteome</keyword>
<proteinExistence type="inferred from homology"/>
<feature type="transmembrane region" description="Helical" evidence="12">
    <location>
        <begin position="410"/>
        <end position="429"/>
    </location>
</feature>
<dbReference type="GO" id="GO:0000009">
    <property type="term" value="F:alpha-1,6-mannosyltransferase activity"/>
    <property type="evidence" value="ECO:0007669"/>
    <property type="project" value="InterPro"/>
</dbReference>
<reference evidence="13" key="1">
    <citation type="submission" date="2023-10" db="EMBL/GenBank/DDBJ databases">
        <authorList>
            <person name="Hackl T."/>
        </authorList>
    </citation>
    <scope>NUCLEOTIDE SEQUENCE</scope>
</reference>
<protein>
    <recommendedName>
        <fullName evidence="4 12">GPI mannosyltransferase 2</fullName>
        <ecNumber evidence="12">2.4.1.-</ecNumber>
    </recommendedName>
</protein>
<dbReference type="PANTHER" id="PTHR12468">
    <property type="entry name" value="GPI MANNOSYLTRANSFERASE 2"/>
    <property type="match status" value="1"/>
</dbReference>
<feature type="transmembrane region" description="Helical" evidence="12">
    <location>
        <begin position="132"/>
        <end position="151"/>
    </location>
</feature>
<name>A0AAI8VIN9_9PEZI</name>
<keyword evidence="8 12" id="KW-0812">Transmembrane</keyword>
<evidence type="ECO:0000256" key="8">
    <source>
        <dbReference type="ARBA" id="ARBA00022692"/>
    </source>
</evidence>
<dbReference type="EMBL" id="CAUWAG010000007">
    <property type="protein sequence ID" value="CAJ2505678.1"/>
    <property type="molecule type" value="Genomic_DNA"/>
</dbReference>
<dbReference type="EC" id="2.4.1.-" evidence="12"/>
<feature type="transmembrane region" description="Helical" evidence="12">
    <location>
        <begin position="12"/>
        <end position="33"/>
    </location>
</feature>
<keyword evidence="11 12" id="KW-0472">Membrane</keyword>
<comment type="function">
    <text evidence="12">Mannosyltransferase involved in glycosylphosphatidylinositol-anchor biosynthesis.</text>
</comment>
<evidence type="ECO:0000256" key="2">
    <source>
        <dbReference type="ARBA" id="ARBA00004687"/>
    </source>
</evidence>
<gene>
    <name evidence="13" type="ORF">KHLLAP_LOCUS6146</name>
</gene>
<dbReference type="Pfam" id="PF04188">
    <property type="entry name" value="Mannosyl_trans2"/>
    <property type="match status" value="1"/>
</dbReference>
<dbReference type="AlphaFoldDB" id="A0AAI8VIN9"/>
<feature type="transmembrane region" description="Helical" evidence="12">
    <location>
        <begin position="262"/>
        <end position="281"/>
    </location>
</feature>
<evidence type="ECO:0000256" key="7">
    <source>
        <dbReference type="ARBA" id="ARBA00022679"/>
    </source>
</evidence>
<comment type="pathway">
    <text evidence="2 12">Glycolipid biosynthesis; glycosylphosphatidylinositol-anchor biosynthesis.</text>
</comment>